<feature type="compositionally biased region" description="Basic and acidic residues" evidence="1">
    <location>
        <begin position="152"/>
        <end position="165"/>
    </location>
</feature>
<proteinExistence type="predicted"/>
<dbReference type="PANTHER" id="PTHR16295">
    <property type="entry name" value="TRAF-TYPE ZINC FINGER PROTEIN-RELATED"/>
    <property type="match status" value="1"/>
</dbReference>
<sequence>MGTEEYYLLIGVNNILLYIYILEPFEHEMCQNCKRDIPVHNYRMHTIQCAGSVTTCPDCGDPVSKDLFDAHHQQFHSPRECPLCGISVQAVKLYSHKKNDCPKRNVCCKYCQIQKIASEMMNHENPLRKHLEAHKLHHKNKEEMYKLTERTHGYSRETRSSKEYKSQTLPRTSNISNLSSDANTLLPCEFCEEMVPMFKLLEHQAECVNPSNVRGGNSNNPAIIRSHSMYTTGTSSSSNNSNINKRYGTDNTEVVLRRKLNSSNRYDSYDSRKDSSIDDNEEYLPCEFCGQSFLPDYIMKHQMSCDQNPHPSKFPSRRASSYLSPSSSINREGRACTEDRQLRPLGGSLSRQGSFTTSSRQRRGESLTRQSSFSRNYLSQRSSYDYTSPSASSIRRASIFDGYSGFAIYSSISQGLDEITYGGRRSRRNSITESSYTRTSDNSFALPTLLAMQTASGATPTTPVSPNPRSNSSASNNNSNNSDPFRFPSSSSSSTEYRSSIVRRDSENSSHHKNSPTVKRNVSFTGEKPVVINDTPPHSQVTENVGNEEKRIAMERSIEREKKKEPSPHLNLFDEINDKLKLLEVEQQQKEQEQCLQIRHSLKKDFVLDPTPTSSLFPMKYDNEKEESKAPPVPPRRDSLQKEVHLSPVVSYSHRIDEEIYSYPPSPMKKPDVHPLYLSSSESSQNSKPLNSSSITLNLVGPSTTKLKLHCHNPHPTPPTKELTLPPPSLDPQTSVAQTLKDVTNEIELRQKNGGSKTGSRAGSKSGSKAGSKRNSLDSKTVQGLAQDLAAECAKAYALMESSLSKLSTDFSVAPFGISPKKKSLRKTRAHSTLK</sequence>
<evidence type="ECO:0000313" key="3">
    <source>
        <dbReference type="Proteomes" id="UP000675881"/>
    </source>
</evidence>
<feature type="region of interest" description="Disordered" evidence="1">
    <location>
        <begin position="613"/>
        <end position="642"/>
    </location>
</feature>
<feature type="compositionally biased region" description="Polar residues" evidence="1">
    <location>
        <begin position="455"/>
        <end position="464"/>
    </location>
</feature>
<feature type="region of interest" description="Disordered" evidence="1">
    <location>
        <begin position="455"/>
        <end position="542"/>
    </location>
</feature>
<organism evidence="2 3">
    <name type="scientific">Lepeophtheirus salmonis</name>
    <name type="common">Salmon louse</name>
    <name type="synonym">Caligus salmonis</name>
    <dbReference type="NCBI Taxonomy" id="72036"/>
    <lineage>
        <taxon>Eukaryota</taxon>
        <taxon>Metazoa</taxon>
        <taxon>Ecdysozoa</taxon>
        <taxon>Arthropoda</taxon>
        <taxon>Crustacea</taxon>
        <taxon>Multicrustacea</taxon>
        <taxon>Hexanauplia</taxon>
        <taxon>Copepoda</taxon>
        <taxon>Siphonostomatoida</taxon>
        <taxon>Caligidae</taxon>
        <taxon>Lepeophtheirus</taxon>
    </lineage>
</organism>
<feature type="region of interest" description="Disordered" evidence="1">
    <location>
        <begin position="813"/>
        <end position="835"/>
    </location>
</feature>
<dbReference type="PANTHER" id="PTHR16295:SF10">
    <property type="entry name" value="EXPRESSED PROTEIN"/>
    <property type="match status" value="1"/>
</dbReference>
<dbReference type="InterPro" id="IPR051986">
    <property type="entry name" value="Innate_Immune_Apopt_Reg"/>
</dbReference>
<dbReference type="PROSITE" id="PS00028">
    <property type="entry name" value="ZINC_FINGER_C2H2_1"/>
    <property type="match status" value="1"/>
</dbReference>
<feature type="region of interest" description="Disordered" evidence="1">
    <location>
        <begin position="152"/>
        <end position="172"/>
    </location>
</feature>
<feature type="compositionally biased region" description="Polar residues" evidence="1">
    <location>
        <begin position="349"/>
        <end position="359"/>
    </location>
</feature>
<dbReference type="InterPro" id="IPR013087">
    <property type="entry name" value="Znf_C2H2_type"/>
</dbReference>
<gene>
    <name evidence="2" type="ORF">LSAA_4649</name>
</gene>
<feature type="compositionally biased region" description="Polar residues" evidence="1">
    <location>
        <begin position="695"/>
        <end position="706"/>
    </location>
</feature>
<evidence type="ECO:0000313" key="2">
    <source>
        <dbReference type="EMBL" id="CAF2838757.1"/>
    </source>
</evidence>
<feature type="compositionally biased region" description="Basic and acidic residues" evidence="1">
    <location>
        <begin position="331"/>
        <end position="342"/>
    </location>
</feature>
<dbReference type="AlphaFoldDB" id="A0A7R8CMM1"/>
<accession>A0A7R8CMM1</accession>
<feature type="compositionally biased region" description="Low complexity" evidence="1">
    <location>
        <begin position="317"/>
        <end position="328"/>
    </location>
</feature>
<feature type="compositionally biased region" description="Low complexity" evidence="1">
    <location>
        <begin position="679"/>
        <end position="694"/>
    </location>
</feature>
<dbReference type="EMBL" id="HG994593">
    <property type="protein sequence ID" value="CAF2838757.1"/>
    <property type="molecule type" value="Genomic_DNA"/>
</dbReference>
<feature type="region of interest" description="Disordered" evidence="1">
    <location>
        <begin position="306"/>
        <end position="372"/>
    </location>
</feature>
<feature type="compositionally biased region" description="Basic and acidic residues" evidence="1">
    <location>
        <begin position="621"/>
        <end position="642"/>
    </location>
</feature>
<feature type="region of interest" description="Disordered" evidence="1">
    <location>
        <begin position="663"/>
        <end position="734"/>
    </location>
</feature>
<feature type="compositionally biased region" description="Pro residues" evidence="1">
    <location>
        <begin position="715"/>
        <end position="730"/>
    </location>
</feature>
<feature type="compositionally biased region" description="Basic residues" evidence="1">
    <location>
        <begin position="820"/>
        <end position="835"/>
    </location>
</feature>
<protein>
    <submittedName>
        <fullName evidence="2">(salmon louse) hypothetical protein</fullName>
    </submittedName>
</protein>
<dbReference type="Proteomes" id="UP000675881">
    <property type="component" value="Chromosome 14"/>
</dbReference>
<dbReference type="OrthoDB" id="193703at2759"/>
<evidence type="ECO:0000256" key="1">
    <source>
        <dbReference type="SAM" id="MobiDB-lite"/>
    </source>
</evidence>
<feature type="compositionally biased region" description="Low complexity" evidence="1">
    <location>
        <begin position="467"/>
        <end position="494"/>
    </location>
</feature>
<feature type="region of interest" description="Disordered" evidence="1">
    <location>
        <begin position="750"/>
        <end position="779"/>
    </location>
</feature>
<dbReference type="Gene3D" id="3.30.40.10">
    <property type="entry name" value="Zinc/RING finger domain, C3HC4 (zinc finger)"/>
    <property type="match status" value="1"/>
</dbReference>
<reference evidence="2" key="1">
    <citation type="submission" date="2021-02" db="EMBL/GenBank/DDBJ databases">
        <authorList>
            <person name="Bekaert M."/>
        </authorList>
    </citation>
    <scope>NUCLEOTIDE SEQUENCE</scope>
    <source>
        <strain evidence="2">IoA-00</strain>
    </source>
</reference>
<name>A0A7R8CMM1_LEPSM</name>
<feature type="compositionally biased region" description="Polar residues" evidence="1">
    <location>
        <begin position="515"/>
        <end position="524"/>
    </location>
</feature>
<keyword evidence="3" id="KW-1185">Reference proteome</keyword>
<feature type="compositionally biased region" description="Low complexity" evidence="1">
    <location>
        <begin position="754"/>
        <end position="774"/>
    </location>
</feature>
<dbReference type="InterPro" id="IPR013083">
    <property type="entry name" value="Znf_RING/FYVE/PHD"/>
</dbReference>
<dbReference type="GO" id="GO:0005739">
    <property type="term" value="C:mitochondrion"/>
    <property type="evidence" value="ECO:0007669"/>
    <property type="project" value="TreeGrafter"/>
</dbReference>